<dbReference type="RefSeq" id="WP_041900027.1">
    <property type="nucleotide sequence ID" value="NZ_CP010086.2"/>
</dbReference>
<evidence type="ECO:0000313" key="6">
    <source>
        <dbReference type="EMBL" id="AJH01585.1"/>
    </source>
</evidence>
<evidence type="ECO:0000256" key="3">
    <source>
        <dbReference type="ARBA" id="ARBA00023002"/>
    </source>
</evidence>
<dbReference type="STRING" id="1520.LF65_05057"/>
<dbReference type="Gene3D" id="2.60.120.260">
    <property type="entry name" value="Galactose-binding domain-like"/>
    <property type="match status" value="1"/>
</dbReference>
<dbReference type="EMBL" id="CP010086">
    <property type="protein sequence ID" value="AJH01585.1"/>
    <property type="molecule type" value="Genomic_DNA"/>
</dbReference>
<dbReference type="SUPFAM" id="SSF49785">
    <property type="entry name" value="Galactose-binding domain-like"/>
    <property type="match status" value="1"/>
</dbReference>
<evidence type="ECO:0000313" key="7">
    <source>
        <dbReference type="Proteomes" id="UP000031866"/>
    </source>
</evidence>
<protein>
    <submittedName>
        <fullName evidence="6">Pyridine nucleotide-disulfide oxidoreductase</fullName>
    </submittedName>
</protein>
<gene>
    <name evidence="6" type="ORF">LF65_05057</name>
</gene>
<accession>A0A0B5QGU7</accession>
<name>A0A0B5QGU7_CLOBE</name>
<dbReference type="KEGG" id="cbei:LF65_05057"/>
<dbReference type="GO" id="GO:0051539">
    <property type="term" value="F:4 iron, 4 sulfur cluster binding"/>
    <property type="evidence" value="ECO:0007669"/>
    <property type="project" value="UniProtKB-KW"/>
</dbReference>
<dbReference type="Gene3D" id="3.50.50.60">
    <property type="entry name" value="FAD/NAD(P)-binding domain"/>
    <property type="match status" value="1"/>
</dbReference>
<keyword evidence="1" id="KW-0004">4Fe-4S</keyword>
<evidence type="ECO:0000256" key="2">
    <source>
        <dbReference type="ARBA" id="ARBA00022723"/>
    </source>
</evidence>
<dbReference type="OrthoDB" id="9759982at2"/>
<dbReference type="InterPro" id="IPR039650">
    <property type="entry name" value="HdrA-like"/>
</dbReference>
<dbReference type="SUPFAM" id="SSF51905">
    <property type="entry name" value="FAD/NAD(P)-binding domain"/>
    <property type="match status" value="1"/>
</dbReference>
<organism evidence="6 7">
    <name type="scientific">Clostridium beijerinckii</name>
    <name type="common">Clostridium MP</name>
    <dbReference type="NCBI Taxonomy" id="1520"/>
    <lineage>
        <taxon>Bacteria</taxon>
        <taxon>Bacillati</taxon>
        <taxon>Bacillota</taxon>
        <taxon>Clostridia</taxon>
        <taxon>Eubacteriales</taxon>
        <taxon>Clostridiaceae</taxon>
        <taxon>Clostridium</taxon>
    </lineage>
</organism>
<proteinExistence type="predicted"/>
<sequence>MNYKNVKKDITVIGGGLAGVCAAISAARNGKSVSLVQNRGILGGNCSSEIRVWVCGATKHGVNRYARETGIMGELFLENQYRNPDGNPYFWDMLLLEKVKDEKNISLFLNTEVSEIDLIKGEKENKIKSVTGWTIGAETKTKFESEVYLDCSGDGFIGALAGAKYNLGRESRYKYNELLAPEKEDKILLGSTILFYTKDAGHPVKFIPPNFAKDISKTSIPKNRVIKSNDSGCCYWWIELGGEVDIVKDNEIIKDELWALVYGIWDYIKNSGNYDADNLTLEWVGSIPGKREYRRFIGDYVLNQNDIIEQTEFDDRIAFGGWSIDLHPEKGIYEESCGSRNIQADGIFHIPFRSTYSVNVSNLMFAGRNISASHIAFGATRVMATCATIGEAVGLAAAMCVEYKIIPRDLYMKHIKKLQQILLRQDGSIIGIKNDDMKDKARSASIMASTSLKKIEVVNSNDEYRLTTDIGILFPIENRVEDIEILISSSEQTTLEVEIWDTGRAENYIPKSLLKKKKVQVEKGKNQWVKSDFALESEVARNLFLVVKANDKVTIHLSYEQLTGVLSFTKKAIENTNLDDYIGINPIVEWSMKEMARKEFCFRIHGETNAYSPSKIIDGYSRPYGGPHMWISEDIKDTDEWIQLEWENDIEINEIHITFNDDVNEDLINLHHHYTDFSVMPELVKDYKVSIWKDNKWEVIASKKNNRKRKEIFKNIGKILANKIRVTIESTNGCRKAEIIEVRVY</sequence>
<dbReference type="GO" id="GO:0016491">
    <property type="term" value="F:oxidoreductase activity"/>
    <property type="evidence" value="ECO:0007669"/>
    <property type="project" value="UniProtKB-KW"/>
</dbReference>
<dbReference type="PANTHER" id="PTHR43498:SF1">
    <property type="entry name" value="COB--COM HETERODISULFIDE REDUCTASE IRON-SULFUR SUBUNIT A"/>
    <property type="match status" value="1"/>
</dbReference>
<dbReference type="Pfam" id="PF12831">
    <property type="entry name" value="FAD_oxidored"/>
    <property type="match status" value="1"/>
</dbReference>
<evidence type="ECO:0000256" key="5">
    <source>
        <dbReference type="ARBA" id="ARBA00023014"/>
    </source>
</evidence>
<keyword evidence="5" id="KW-0411">Iron-sulfur</keyword>
<keyword evidence="3" id="KW-0560">Oxidoreductase</keyword>
<dbReference type="GO" id="GO:0046872">
    <property type="term" value="F:metal ion binding"/>
    <property type="evidence" value="ECO:0007669"/>
    <property type="project" value="UniProtKB-KW"/>
</dbReference>
<keyword evidence="2" id="KW-0479">Metal-binding</keyword>
<dbReference type="Proteomes" id="UP000031866">
    <property type="component" value="Chromosome"/>
</dbReference>
<keyword evidence="4" id="KW-0408">Iron</keyword>
<dbReference type="PANTHER" id="PTHR43498">
    <property type="entry name" value="FERREDOXIN:COB-COM HETERODISULFIDE REDUCTASE SUBUNIT A"/>
    <property type="match status" value="1"/>
</dbReference>
<dbReference type="AlphaFoldDB" id="A0A0B5QGU7"/>
<dbReference type="InterPro" id="IPR036188">
    <property type="entry name" value="FAD/NAD-bd_sf"/>
</dbReference>
<reference evidence="7" key="1">
    <citation type="submission" date="2014-12" db="EMBL/GenBank/DDBJ databases">
        <title>Genome sequence of Clostridium beijerinckii strain 59B.</title>
        <authorList>
            <person name="Little G.T."/>
            <person name="Minton N.P."/>
        </authorList>
    </citation>
    <scope>NUCLEOTIDE SEQUENCE [LARGE SCALE GENOMIC DNA]</scope>
    <source>
        <strain evidence="7">59B</strain>
    </source>
</reference>
<evidence type="ECO:0000256" key="4">
    <source>
        <dbReference type="ARBA" id="ARBA00023004"/>
    </source>
</evidence>
<dbReference type="InterPro" id="IPR008979">
    <property type="entry name" value="Galactose-bd-like_sf"/>
</dbReference>
<evidence type="ECO:0000256" key="1">
    <source>
        <dbReference type="ARBA" id="ARBA00022485"/>
    </source>
</evidence>